<proteinExistence type="predicted"/>
<reference evidence="1 2" key="1">
    <citation type="submission" date="2019-08" db="EMBL/GenBank/DDBJ databases">
        <authorList>
            <person name="Alioto T."/>
            <person name="Alioto T."/>
            <person name="Gomez Garrido J."/>
        </authorList>
    </citation>
    <scope>NUCLEOTIDE SEQUENCE [LARGE SCALE GENOMIC DNA]</scope>
</reference>
<evidence type="ECO:0000313" key="1">
    <source>
        <dbReference type="EMBL" id="VVC34456.1"/>
    </source>
</evidence>
<name>A0A5E4MST8_9HEMI</name>
<dbReference type="Proteomes" id="UP000325440">
    <property type="component" value="Unassembled WGS sequence"/>
</dbReference>
<organism evidence="1 2">
    <name type="scientific">Cinara cedri</name>
    <dbReference type="NCBI Taxonomy" id="506608"/>
    <lineage>
        <taxon>Eukaryota</taxon>
        <taxon>Metazoa</taxon>
        <taxon>Ecdysozoa</taxon>
        <taxon>Arthropoda</taxon>
        <taxon>Hexapoda</taxon>
        <taxon>Insecta</taxon>
        <taxon>Pterygota</taxon>
        <taxon>Neoptera</taxon>
        <taxon>Paraneoptera</taxon>
        <taxon>Hemiptera</taxon>
        <taxon>Sternorrhyncha</taxon>
        <taxon>Aphidomorpha</taxon>
        <taxon>Aphidoidea</taxon>
        <taxon>Aphididae</taxon>
        <taxon>Lachninae</taxon>
        <taxon>Cinara</taxon>
    </lineage>
</organism>
<dbReference type="AlphaFoldDB" id="A0A5E4MST8"/>
<evidence type="ECO:0000313" key="2">
    <source>
        <dbReference type="Proteomes" id="UP000325440"/>
    </source>
</evidence>
<keyword evidence="2" id="KW-1185">Reference proteome</keyword>
<dbReference type="EMBL" id="CABPRJ010000996">
    <property type="protein sequence ID" value="VVC34456.1"/>
    <property type="molecule type" value="Genomic_DNA"/>
</dbReference>
<sequence length="53" mass="6121">MANLCQKITFVKQLELTITIIECDKYSKNFHSSCLDLPVIKISRSTWLFLALC</sequence>
<accession>A0A5E4MST8</accession>
<protein>
    <submittedName>
        <fullName evidence="1">Zinc finger, RING/FYVE/PHD-type</fullName>
    </submittedName>
</protein>
<gene>
    <name evidence="1" type="ORF">CINCED_3A020034</name>
</gene>